<keyword evidence="2" id="KW-1185">Reference proteome</keyword>
<protein>
    <submittedName>
        <fullName evidence="1">Uncharacterized protein</fullName>
    </submittedName>
</protein>
<name>A0A7J6XDY9_THATH</name>
<reference evidence="1 2" key="1">
    <citation type="submission" date="2020-06" db="EMBL/GenBank/DDBJ databases">
        <title>Transcriptomic and genomic resources for Thalictrum thalictroides and T. hernandezii: Facilitating candidate gene discovery in an emerging model plant lineage.</title>
        <authorList>
            <person name="Arias T."/>
            <person name="Riano-Pachon D.M."/>
            <person name="Di Stilio V.S."/>
        </authorList>
    </citation>
    <scope>NUCLEOTIDE SEQUENCE [LARGE SCALE GENOMIC DNA]</scope>
    <source>
        <strain evidence="2">cv. WT478/WT964</strain>
        <tissue evidence="1">Leaves</tissue>
    </source>
</reference>
<evidence type="ECO:0000313" key="2">
    <source>
        <dbReference type="Proteomes" id="UP000554482"/>
    </source>
</evidence>
<accession>A0A7J6XDY9</accession>
<proteinExistence type="predicted"/>
<dbReference type="EMBL" id="JABWDY010001074">
    <property type="protein sequence ID" value="KAF5207703.1"/>
    <property type="molecule type" value="Genomic_DNA"/>
</dbReference>
<gene>
    <name evidence="1" type="ORF">FRX31_002710</name>
</gene>
<sequence>MSHARFVIRNCSICEVQSFTPGEGVNFGTPEPDENPTEEEINLVGADANNEGGVAVADDVVGGEVAAVNPLDVVNEGDPEEEQMNQFIDFLREWVEGYLFHSVQRSLCGVHFQEFQVFHDGLAEVAQEVTLGTSTAADHILTFFPPHPNKVGRSNWIQFENWLAYGLGSHVKNTCLSWCRYGRTSIWHCLDCRNASRVPAPNGEPADFPANLVWDFGEIDAENPNEAAGGAPDL</sequence>
<organism evidence="1 2">
    <name type="scientific">Thalictrum thalictroides</name>
    <name type="common">Rue-anemone</name>
    <name type="synonym">Anemone thalictroides</name>
    <dbReference type="NCBI Taxonomy" id="46969"/>
    <lineage>
        <taxon>Eukaryota</taxon>
        <taxon>Viridiplantae</taxon>
        <taxon>Streptophyta</taxon>
        <taxon>Embryophyta</taxon>
        <taxon>Tracheophyta</taxon>
        <taxon>Spermatophyta</taxon>
        <taxon>Magnoliopsida</taxon>
        <taxon>Ranunculales</taxon>
        <taxon>Ranunculaceae</taxon>
        <taxon>Thalictroideae</taxon>
        <taxon>Thalictrum</taxon>
    </lineage>
</organism>
<comment type="caution">
    <text evidence="1">The sequence shown here is derived from an EMBL/GenBank/DDBJ whole genome shotgun (WGS) entry which is preliminary data.</text>
</comment>
<dbReference type="Proteomes" id="UP000554482">
    <property type="component" value="Unassembled WGS sequence"/>
</dbReference>
<evidence type="ECO:0000313" key="1">
    <source>
        <dbReference type="EMBL" id="KAF5207703.1"/>
    </source>
</evidence>
<dbReference type="AlphaFoldDB" id="A0A7J6XDY9"/>